<evidence type="ECO:0000256" key="1">
    <source>
        <dbReference type="ARBA" id="ARBA00004571"/>
    </source>
</evidence>
<evidence type="ECO:0000256" key="2">
    <source>
        <dbReference type="ARBA" id="ARBA00022448"/>
    </source>
</evidence>
<evidence type="ECO:0000259" key="9">
    <source>
        <dbReference type="Pfam" id="PF07715"/>
    </source>
</evidence>
<comment type="similarity">
    <text evidence="7">Belongs to the TonB-dependent receptor family.</text>
</comment>
<feature type="chain" id="PRO_5046874435" evidence="8">
    <location>
        <begin position="29"/>
        <end position="1006"/>
    </location>
</feature>
<evidence type="ECO:0000256" key="5">
    <source>
        <dbReference type="ARBA" id="ARBA00023136"/>
    </source>
</evidence>
<organism evidence="10 11">
    <name type="scientific">Marinoscillum luteum</name>
    <dbReference type="NCBI Taxonomy" id="861051"/>
    <lineage>
        <taxon>Bacteria</taxon>
        <taxon>Pseudomonadati</taxon>
        <taxon>Bacteroidota</taxon>
        <taxon>Cytophagia</taxon>
        <taxon>Cytophagales</taxon>
        <taxon>Reichenbachiellaceae</taxon>
        <taxon>Marinoscillum</taxon>
    </lineage>
</organism>
<evidence type="ECO:0000256" key="8">
    <source>
        <dbReference type="SAM" id="SignalP"/>
    </source>
</evidence>
<dbReference type="Gene3D" id="2.40.170.20">
    <property type="entry name" value="TonB-dependent receptor, beta-barrel domain"/>
    <property type="match status" value="1"/>
</dbReference>
<dbReference type="Gene3D" id="2.170.130.10">
    <property type="entry name" value="TonB-dependent receptor, plug domain"/>
    <property type="match status" value="1"/>
</dbReference>
<keyword evidence="6 7" id="KW-0998">Cell outer membrane</keyword>
<dbReference type="Pfam" id="PF07715">
    <property type="entry name" value="Plug"/>
    <property type="match status" value="1"/>
</dbReference>
<evidence type="ECO:0000313" key="10">
    <source>
        <dbReference type="EMBL" id="MFH6985900.1"/>
    </source>
</evidence>
<keyword evidence="11" id="KW-1185">Reference proteome</keyword>
<evidence type="ECO:0000256" key="6">
    <source>
        <dbReference type="ARBA" id="ARBA00023237"/>
    </source>
</evidence>
<dbReference type="Gene3D" id="2.60.40.1120">
    <property type="entry name" value="Carboxypeptidase-like, regulatory domain"/>
    <property type="match status" value="1"/>
</dbReference>
<dbReference type="EMBL" id="JBIPKE010000020">
    <property type="protein sequence ID" value="MFH6985900.1"/>
    <property type="molecule type" value="Genomic_DNA"/>
</dbReference>
<name>A0ABW7NE56_9BACT</name>
<dbReference type="Pfam" id="PF13715">
    <property type="entry name" value="CarbopepD_reg_2"/>
    <property type="match status" value="1"/>
</dbReference>
<evidence type="ECO:0000256" key="7">
    <source>
        <dbReference type="PROSITE-ProRule" id="PRU01360"/>
    </source>
</evidence>
<feature type="signal peptide" evidence="8">
    <location>
        <begin position="1"/>
        <end position="28"/>
    </location>
</feature>
<keyword evidence="8" id="KW-0732">Signal</keyword>
<sequence length="1006" mass="109835">MRRLLLLKIKSKYVALLAMCFVSYLASAQMTVSGVVASAEDGLGIPGATVLEKGTSNGTITDVDGRYSITVSDPQTAVLRVSFVGYVNTEVQVAGRSEIDVSIEMDLQQLNEIVVVGYGSVRKSDNTGALSSIKSEELNAFPALSAVQTLQGRAAGVQIQSTNGGEPGANFSLKIRGGSSINASSEPLRVVDGFVGGEMPPPQDIQSMEILKDASATAIYGSRAANGVLLITTKSGGEGKMKVDFNSSYSYQEASDRLDLLSGEDFRDYILEVLPNYDYNPDVDTDWQDEILRSGHIWNNQVSVSGGSPSSKYYISATHFEQEGVVVNSDYERYSITSNLSFKASERVNLGVNLYGRRSIQNGVLTQETTGGSSNTGVLGAAARLEPDTPVRDADGNYTQSKLGDNIDNPVAIANGIDRERITDRFQVNSFAEVKILDWLSFKSTLGAGVTSYREGTFTSSQLGRGGNGGIGTLEFDKAINLLTENYFTVKKDFDGHRINWVNGYSYQKSQDEDLLATSSDFVSEAVSYWNLGGGATWPAPNSGTSTRILKSYYSRLNYTLFDRYVFTVTGRYDGASNFAANNKWAFFPSGAIAWNIGDEAFLKNFNPIYSMKLRTSYGLTGNQAIGAYGSLATLRSQYSIRPGEGAFILGTLANPNLTWETTSQLNVGLDVGLIDDRINFTVDYYNKLTSDLLFDRPIPSFLGVAGTATQIQNAGEVRNKGLEAAITTRNIQRADFSWTSNFVFSMNRNEIVSLADTVGIRYEDAPGHFNIATGFQLLEIGQPVGVYYGFVYEGVTQPGDPLLEGSDGKIGGEQFADLNDDGILNDDDRKIIGNPHPDFVWSMNNNFTYKNFDLNIFLQGVHGNDMMNLTRMELESFRGTWNVSTAALDRYHPIDNAKGTIPSADTDRTLKVTSRWIEDGSYVRVKNIALGYNVPSSLLDKINVRSLRFYVSAQNLLTFTDYSGLDPETAYNNSTSNADSNRNLGLDYGSYPNVKTYTVGLNLGF</sequence>
<keyword evidence="4 7" id="KW-0812">Transmembrane</keyword>
<dbReference type="InterPro" id="IPR039426">
    <property type="entry name" value="TonB-dep_rcpt-like"/>
</dbReference>
<dbReference type="NCBIfam" id="TIGR04056">
    <property type="entry name" value="OMP_RagA_SusC"/>
    <property type="match status" value="1"/>
</dbReference>
<dbReference type="SUPFAM" id="SSF56935">
    <property type="entry name" value="Porins"/>
    <property type="match status" value="1"/>
</dbReference>
<protein>
    <submittedName>
        <fullName evidence="10">SusC/RagA family TonB-linked outer membrane protein</fullName>
    </submittedName>
</protein>
<reference evidence="10 11" key="1">
    <citation type="journal article" date="2013" name="Int. J. Syst. Evol. Microbiol.">
        <title>Marinoscillum luteum sp. nov., isolated from marine sediment.</title>
        <authorList>
            <person name="Cha I.T."/>
            <person name="Park S.J."/>
            <person name="Kim S.J."/>
            <person name="Kim J.G."/>
            <person name="Jung M.Y."/>
            <person name="Shin K.S."/>
            <person name="Kwon K.K."/>
            <person name="Yang S.H."/>
            <person name="Seo Y.S."/>
            <person name="Rhee S.K."/>
        </authorList>
    </citation>
    <scope>NUCLEOTIDE SEQUENCE [LARGE SCALE GENOMIC DNA]</scope>
    <source>
        <strain evidence="10 11">KCTC 23939</strain>
    </source>
</reference>
<keyword evidence="2 7" id="KW-0813">Transport</keyword>
<dbReference type="InterPro" id="IPR012910">
    <property type="entry name" value="Plug_dom"/>
</dbReference>
<gene>
    <name evidence="10" type="ORF">ACHKAR_20765</name>
</gene>
<dbReference type="InterPro" id="IPR037066">
    <property type="entry name" value="Plug_dom_sf"/>
</dbReference>
<dbReference type="RefSeq" id="WP_395419354.1">
    <property type="nucleotide sequence ID" value="NZ_JBIPKE010000020.1"/>
</dbReference>
<dbReference type="InterPro" id="IPR023997">
    <property type="entry name" value="TonB-dep_OMP_SusC/RagA_CS"/>
</dbReference>
<dbReference type="InterPro" id="IPR036942">
    <property type="entry name" value="Beta-barrel_TonB_sf"/>
</dbReference>
<comment type="subcellular location">
    <subcellularLocation>
        <location evidence="1 7">Cell outer membrane</location>
        <topology evidence="1 7">Multi-pass membrane protein</topology>
    </subcellularLocation>
</comment>
<dbReference type="NCBIfam" id="TIGR04057">
    <property type="entry name" value="SusC_RagA_signa"/>
    <property type="match status" value="1"/>
</dbReference>
<dbReference type="SUPFAM" id="SSF49464">
    <property type="entry name" value="Carboxypeptidase regulatory domain-like"/>
    <property type="match status" value="1"/>
</dbReference>
<dbReference type="InterPro" id="IPR008969">
    <property type="entry name" value="CarboxyPept-like_regulatory"/>
</dbReference>
<feature type="domain" description="TonB-dependent receptor plug" evidence="9">
    <location>
        <begin position="123"/>
        <end position="228"/>
    </location>
</feature>
<evidence type="ECO:0000256" key="4">
    <source>
        <dbReference type="ARBA" id="ARBA00022692"/>
    </source>
</evidence>
<keyword evidence="3 7" id="KW-1134">Transmembrane beta strand</keyword>
<accession>A0ABW7NE56</accession>
<dbReference type="Proteomes" id="UP001610063">
    <property type="component" value="Unassembled WGS sequence"/>
</dbReference>
<dbReference type="PROSITE" id="PS52016">
    <property type="entry name" value="TONB_DEPENDENT_REC_3"/>
    <property type="match status" value="1"/>
</dbReference>
<evidence type="ECO:0000256" key="3">
    <source>
        <dbReference type="ARBA" id="ARBA00022452"/>
    </source>
</evidence>
<dbReference type="InterPro" id="IPR023996">
    <property type="entry name" value="TonB-dep_OMP_SusC/RagA"/>
</dbReference>
<keyword evidence="5 7" id="KW-0472">Membrane</keyword>
<evidence type="ECO:0000313" key="11">
    <source>
        <dbReference type="Proteomes" id="UP001610063"/>
    </source>
</evidence>
<proteinExistence type="inferred from homology"/>
<comment type="caution">
    <text evidence="10">The sequence shown here is derived from an EMBL/GenBank/DDBJ whole genome shotgun (WGS) entry which is preliminary data.</text>
</comment>